<dbReference type="GO" id="GO:0005634">
    <property type="term" value="C:nucleus"/>
    <property type="evidence" value="ECO:0007669"/>
    <property type="project" value="TreeGrafter"/>
</dbReference>
<feature type="compositionally biased region" description="Basic and acidic residues" evidence="1">
    <location>
        <begin position="103"/>
        <end position="126"/>
    </location>
</feature>
<accession>A0A0R3TPW2</accession>
<evidence type="ECO:0000256" key="1">
    <source>
        <dbReference type="SAM" id="MobiDB-lite"/>
    </source>
</evidence>
<feature type="region of interest" description="Disordered" evidence="1">
    <location>
        <begin position="99"/>
        <end position="126"/>
    </location>
</feature>
<dbReference type="PANTHER" id="PTHR21838:SF2">
    <property type="entry name" value="COILED-COIL DOMAIN-CONTAINING PROTEIN 137"/>
    <property type="match status" value="1"/>
</dbReference>
<organism evidence="4">
    <name type="scientific">Rodentolepis nana</name>
    <name type="common">Dwarf tapeworm</name>
    <name type="synonym">Hymenolepis nana</name>
    <dbReference type="NCBI Taxonomy" id="102285"/>
    <lineage>
        <taxon>Eukaryota</taxon>
        <taxon>Metazoa</taxon>
        <taxon>Spiralia</taxon>
        <taxon>Lophotrochozoa</taxon>
        <taxon>Platyhelminthes</taxon>
        <taxon>Cestoda</taxon>
        <taxon>Eucestoda</taxon>
        <taxon>Cyclophyllidea</taxon>
        <taxon>Hymenolepididae</taxon>
        <taxon>Rodentolepis</taxon>
    </lineage>
</organism>
<dbReference type="InterPro" id="IPR026680">
    <property type="entry name" value="CCDC137"/>
</dbReference>
<dbReference type="Proteomes" id="UP000278807">
    <property type="component" value="Unassembled WGS sequence"/>
</dbReference>
<protein>
    <submittedName>
        <fullName evidence="4">Ribosome biogenesis protein NOP53</fullName>
    </submittedName>
</protein>
<proteinExistence type="predicted"/>
<dbReference type="OrthoDB" id="6260427at2759"/>
<dbReference type="STRING" id="102285.A0A0R3TPW2"/>
<name>A0A0R3TPW2_RODNA</name>
<keyword evidence="3" id="KW-1185">Reference proteome</keyword>
<dbReference type="EMBL" id="UZAE01012646">
    <property type="protein sequence ID" value="VDO06077.1"/>
    <property type="molecule type" value="Genomic_DNA"/>
</dbReference>
<gene>
    <name evidence="2" type="ORF">HNAJ_LOCUS9535</name>
</gene>
<feature type="region of interest" description="Disordered" evidence="1">
    <location>
        <begin position="1"/>
        <end position="32"/>
    </location>
</feature>
<dbReference type="WBParaSite" id="HNAJ_0000954001-mRNA-1">
    <property type="protein sequence ID" value="HNAJ_0000954001-mRNA-1"/>
    <property type="gene ID" value="HNAJ_0000954001"/>
</dbReference>
<reference evidence="4" key="1">
    <citation type="submission" date="2017-02" db="UniProtKB">
        <authorList>
            <consortium name="WormBaseParasite"/>
        </authorList>
    </citation>
    <scope>IDENTIFICATION</scope>
</reference>
<reference evidence="2 3" key="2">
    <citation type="submission" date="2018-11" db="EMBL/GenBank/DDBJ databases">
        <authorList>
            <consortium name="Pathogen Informatics"/>
        </authorList>
    </citation>
    <scope>NUCLEOTIDE SEQUENCE [LARGE SCALE GENOMIC DNA]</scope>
</reference>
<feature type="compositionally biased region" description="Basic residues" evidence="1">
    <location>
        <begin position="8"/>
        <end position="19"/>
    </location>
</feature>
<sequence length="225" mass="25803">MSKAAQLRGRKARSARLRKTNTGTPKKTERIKPVLITRGLKTRKHKKLKQIAPLWSDCQNSKFDLDPIKDDNQKPPSSYLEMMAQIKAVKNKLNPYRYISNEGDTKGCNKKPEKIPRQGKKETPESYALRLDRVVQDELLKVSRAKKDKAPMVDPETFKSNKTKKSLKRLAEKKIMKKVLKADRRRSGYEHLKDEIKFGEVVLAPPSLMTLPKKVGRGTVPFPEQ</sequence>
<evidence type="ECO:0000313" key="4">
    <source>
        <dbReference type="WBParaSite" id="HNAJ_0000954001-mRNA-1"/>
    </source>
</evidence>
<dbReference type="AlphaFoldDB" id="A0A0R3TPW2"/>
<evidence type="ECO:0000313" key="3">
    <source>
        <dbReference type="Proteomes" id="UP000278807"/>
    </source>
</evidence>
<dbReference type="PANTHER" id="PTHR21838">
    <property type="entry name" value="COILED-COIL DOMAIN-CONTAINING PROTEIN 137"/>
    <property type="match status" value="1"/>
</dbReference>
<evidence type="ECO:0000313" key="2">
    <source>
        <dbReference type="EMBL" id="VDO06077.1"/>
    </source>
</evidence>